<keyword evidence="2" id="KW-0175">Coiled coil</keyword>
<gene>
    <name evidence="5" type="ORF">SAMN04489858_108132</name>
</gene>
<evidence type="ECO:0000256" key="2">
    <source>
        <dbReference type="SAM" id="Coils"/>
    </source>
</evidence>
<comment type="similarity">
    <text evidence="1">Belongs to the membrane fusion protein (MFP) (TC 8.A.1) family.</text>
</comment>
<feature type="signal peptide" evidence="3">
    <location>
        <begin position="1"/>
        <end position="20"/>
    </location>
</feature>
<dbReference type="Gene3D" id="2.40.50.100">
    <property type="match status" value="1"/>
</dbReference>
<dbReference type="Gene3D" id="1.10.287.470">
    <property type="entry name" value="Helix hairpin bin"/>
    <property type="match status" value="1"/>
</dbReference>
<evidence type="ECO:0000313" key="5">
    <source>
        <dbReference type="EMBL" id="SET70194.1"/>
    </source>
</evidence>
<dbReference type="GO" id="GO:1990281">
    <property type="term" value="C:efflux pump complex"/>
    <property type="evidence" value="ECO:0007669"/>
    <property type="project" value="TreeGrafter"/>
</dbReference>
<dbReference type="PANTHER" id="PTHR30469:SF15">
    <property type="entry name" value="HLYD FAMILY OF SECRETION PROTEINS"/>
    <property type="match status" value="1"/>
</dbReference>
<protein>
    <submittedName>
        <fullName evidence="5">RND family efflux transporter, MFP subunit</fullName>
    </submittedName>
</protein>
<dbReference type="OrthoDB" id="9813967at2"/>
<reference evidence="5 6" key="1">
    <citation type="submission" date="2016-10" db="EMBL/GenBank/DDBJ databases">
        <authorList>
            <person name="de Groot N.N."/>
        </authorList>
    </citation>
    <scope>NUCLEOTIDE SEQUENCE [LARGE SCALE GENOMIC DNA]</scope>
    <source>
        <strain evidence="5 6">DSM 17862</strain>
    </source>
</reference>
<keyword evidence="3" id="KW-0732">Signal</keyword>
<feature type="domain" description="Multidrug resistance protein MdtA-like barrel-sandwich hybrid" evidence="4">
    <location>
        <begin position="68"/>
        <end position="202"/>
    </location>
</feature>
<name>A0A1I0GH42_9RHOB</name>
<dbReference type="AlphaFoldDB" id="A0A1I0GH42"/>
<dbReference type="Proteomes" id="UP000199180">
    <property type="component" value="Unassembled WGS sequence"/>
</dbReference>
<dbReference type="GO" id="GO:0015562">
    <property type="term" value="F:efflux transmembrane transporter activity"/>
    <property type="evidence" value="ECO:0007669"/>
    <property type="project" value="TreeGrafter"/>
</dbReference>
<feature type="chain" id="PRO_5011732572" evidence="3">
    <location>
        <begin position="21"/>
        <end position="367"/>
    </location>
</feature>
<dbReference type="Pfam" id="PF25917">
    <property type="entry name" value="BSH_RND"/>
    <property type="match status" value="1"/>
</dbReference>
<accession>A0A1I0GH42</accession>
<dbReference type="NCBIfam" id="TIGR01730">
    <property type="entry name" value="RND_mfp"/>
    <property type="match status" value="1"/>
</dbReference>
<sequence>MILRLGAIALILLTASPASALHLPEWMRFGSHASVDPGPPRPVVTEIVMDQGSDARSVPGVIVSRTEVTMAFQTLGRMIARHVDLGDRVEKGQLLAELSTDDLVASTRAARAAVDSAEVQLETARTTLQRTEALARRDVASDSQLEQAQQALAAAEANAEQTRSQLIQAQDTEGYARMTAPFSGVISAVYEASGAVVSAGAPVMQLSADDTHEAAIDLPEGALAVLPDDPAFTVWQRQNPGHEVTATIDRIEPLADIATRTRRLYLTLPPDAPFRLGALIRARLGAAGEPALTLPDAAILMRDGQSHVWRVTREGDSATVKLVPVRTRPSFEGRCLILDGLSEGDEIVVRGVHHLQPGQQVGRRVDP</sequence>
<feature type="coiled-coil region" evidence="2">
    <location>
        <begin position="114"/>
        <end position="172"/>
    </location>
</feature>
<dbReference type="RefSeq" id="WP_090735349.1">
    <property type="nucleotide sequence ID" value="NZ_FOHO01000008.1"/>
</dbReference>
<evidence type="ECO:0000259" key="4">
    <source>
        <dbReference type="Pfam" id="PF25917"/>
    </source>
</evidence>
<dbReference type="InterPro" id="IPR058625">
    <property type="entry name" value="MdtA-like_BSH"/>
</dbReference>
<dbReference type="STRING" id="364199.SAMN04489858_108132"/>
<dbReference type="Gene3D" id="2.40.30.170">
    <property type="match status" value="1"/>
</dbReference>
<proteinExistence type="inferred from homology"/>
<evidence type="ECO:0000256" key="1">
    <source>
        <dbReference type="ARBA" id="ARBA00009477"/>
    </source>
</evidence>
<evidence type="ECO:0000256" key="3">
    <source>
        <dbReference type="SAM" id="SignalP"/>
    </source>
</evidence>
<dbReference type="SUPFAM" id="SSF111369">
    <property type="entry name" value="HlyD-like secretion proteins"/>
    <property type="match status" value="1"/>
</dbReference>
<dbReference type="EMBL" id="FOHO01000008">
    <property type="protein sequence ID" value="SET70194.1"/>
    <property type="molecule type" value="Genomic_DNA"/>
</dbReference>
<keyword evidence="6" id="KW-1185">Reference proteome</keyword>
<organism evidence="5 6">
    <name type="scientific">Paracoccus homiensis</name>
    <dbReference type="NCBI Taxonomy" id="364199"/>
    <lineage>
        <taxon>Bacteria</taxon>
        <taxon>Pseudomonadati</taxon>
        <taxon>Pseudomonadota</taxon>
        <taxon>Alphaproteobacteria</taxon>
        <taxon>Rhodobacterales</taxon>
        <taxon>Paracoccaceae</taxon>
        <taxon>Paracoccus</taxon>
    </lineage>
</organism>
<dbReference type="Gene3D" id="2.40.420.20">
    <property type="match status" value="1"/>
</dbReference>
<evidence type="ECO:0000313" key="6">
    <source>
        <dbReference type="Proteomes" id="UP000199180"/>
    </source>
</evidence>
<dbReference type="PANTHER" id="PTHR30469">
    <property type="entry name" value="MULTIDRUG RESISTANCE PROTEIN MDTA"/>
    <property type="match status" value="1"/>
</dbReference>
<dbReference type="InterPro" id="IPR006143">
    <property type="entry name" value="RND_pump_MFP"/>
</dbReference>